<dbReference type="Proteomes" id="UP000292082">
    <property type="component" value="Unassembled WGS sequence"/>
</dbReference>
<keyword evidence="2" id="KW-1185">Reference proteome</keyword>
<dbReference type="AlphaFoldDB" id="A0A4Q9PW34"/>
<evidence type="ECO:0000313" key="2">
    <source>
        <dbReference type="Proteomes" id="UP000292082"/>
    </source>
</evidence>
<reference evidence="1 2" key="1">
    <citation type="submission" date="2019-01" db="EMBL/GenBank/DDBJ databases">
        <title>Draft genome sequences of three monokaryotic isolates of the white-rot basidiomycete fungus Dichomitus squalens.</title>
        <authorList>
            <consortium name="DOE Joint Genome Institute"/>
            <person name="Lopez S.C."/>
            <person name="Andreopoulos B."/>
            <person name="Pangilinan J."/>
            <person name="Lipzen A."/>
            <person name="Riley R."/>
            <person name="Ahrendt S."/>
            <person name="Ng V."/>
            <person name="Barry K."/>
            <person name="Daum C."/>
            <person name="Grigoriev I.V."/>
            <person name="Hilden K.S."/>
            <person name="Makela M.R."/>
            <person name="de Vries R.P."/>
        </authorList>
    </citation>
    <scope>NUCLEOTIDE SEQUENCE [LARGE SCALE GENOMIC DNA]</scope>
    <source>
        <strain evidence="1 2">CBS 464.89</strain>
    </source>
</reference>
<dbReference type="EMBL" id="ML145120">
    <property type="protein sequence ID" value="TBU58857.1"/>
    <property type="molecule type" value="Genomic_DNA"/>
</dbReference>
<protein>
    <submittedName>
        <fullName evidence="1">Uncharacterized protein</fullName>
    </submittedName>
</protein>
<gene>
    <name evidence="1" type="ORF">BD310DRAFT_445200</name>
</gene>
<sequence>MSACIRPGTFCARHVMQIVSSPARLATPHETSRAHGAISMPSDILRSFELCCRSVTSRELRRRPGSGGRLVSSMTGSLARWSSMCLLLLSYVPMKPCARGRPTCGRTVRQIRHGGRTWCFSAALCALRGCQRNSLSQYAGRGV</sequence>
<organism evidence="1 2">
    <name type="scientific">Dichomitus squalens</name>
    <dbReference type="NCBI Taxonomy" id="114155"/>
    <lineage>
        <taxon>Eukaryota</taxon>
        <taxon>Fungi</taxon>
        <taxon>Dikarya</taxon>
        <taxon>Basidiomycota</taxon>
        <taxon>Agaricomycotina</taxon>
        <taxon>Agaricomycetes</taxon>
        <taxon>Polyporales</taxon>
        <taxon>Polyporaceae</taxon>
        <taxon>Dichomitus</taxon>
    </lineage>
</organism>
<accession>A0A4Q9PW34</accession>
<proteinExistence type="predicted"/>
<evidence type="ECO:0000313" key="1">
    <source>
        <dbReference type="EMBL" id="TBU58857.1"/>
    </source>
</evidence>
<name>A0A4Q9PW34_9APHY</name>